<dbReference type="AlphaFoldDB" id="A0ABD1VLD0"/>
<gene>
    <name evidence="2" type="ORF">Fot_19550</name>
</gene>
<keyword evidence="3" id="KW-1185">Reference proteome</keyword>
<dbReference type="Proteomes" id="UP001604277">
    <property type="component" value="Unassembled WGS sequence"/>
</dbReference>
<accession>A0ABD1VLD0</accession>
<proteinExistence type="predicted"/>
<feature type="compositionally biased region" description="Basic and acidic residues" evidence="1">
    <location>
        <begin position="86"/>
        <end position="101"/>
    </location>
</feature>
<name>A0ABD1VLD0_9LAMI</name>
<dbReference type="EMBL" id="JBFOLJ010000005">
    <property type="protein sequence ID" value="KAL2538159.1"/>
    <property type="molecule type" value="Genomic_DNA"/>
</dbReference>
<comment type="caution">
    <text evidence="2">The sequence shown here is derived from an EMBL/GenBank/DDBJ whole genome shotgun (WGS) entry which is preliminary data.</text>
</comment>
<evidence type="ECO:0000256" key="1">
    <source>
        <dbReference type="SAM" id="MobiDB-lite"/>
    </source>
</evidence>
<feature type="region of interest" description="Disordered" evidence="1">
    <location>
        <begin position="72"/>
        <end position="101"/>
    </location>
</feature>
<organism evidence="2 3">
    <name type="scientific">Forsythia ovata</name>
    <dbReference type="NCBI Taxonomy" id="205694"/>
    <lineage>
        <taxon>Eukaryota</taxon>
        <taxon>Viridiplantae</taxon>
        <taxon>Streptophyta</taxon>
        <taxon>Embryophyta</taxon>
        <taxon>Tracheophyta</taxon>
        <taxon>Spermatophyta</taxon>
        <taxon>Magnoliopsida</taxon>
        <taxon>eudicotyledons</taxon>
        <taxon>Gunneridae</taxon>
        <taxon>Pentapetalae</taxon>
        <taxon>asterids</taxon>
        <taxon>lamiids</taxon>
        <taxon>Lamiales</taxon>
        <taxon>Oleaceae</taxon>
        <taxon>Forsythieae</taxon>
        <taxon>Forsythia</taxon>
    </lineage>
</organism>
<evidence type="ECO:0000313" key="3">
    <source>
        <dbReference type="Proteomes" id="UP001604277"/>
    </source>
</evidence>
<sequence length="101" mass="11149">MAGQKEDIFPQPPVLRTTSVPEVTVPQTLKAIVGTSTVVLLASRIVVDIRFVLPLEETLLPLVDIRRSCNKKMVADDEGETTMPRRGTEGDDSSRDSRKTK</sequence>
<reference evidence="3" key="1">
    <citation type="submission" date="2024-07" db="EMBL/GenBank/DDBJ databases">
        <title>Two chromosome-level genome assemblies of Korean endemic species Abeliophyllum distichum and Forsythia ovata (Oleaceae).</title>
        <authorList>
            <person name="Jang H."/>
        </authorList>
    </citation>
    <scope>NUCLEOTIDE SEQUENCE [LARGE SCALE GENOMIC DNA]</scope>
</reference>
<evidence type="ECO:0000313" key="2">
    <source>
        <dbReference type="EMBL" id="KAL2538159.1"/>
    </source>
</evidence>
<protein>
    <submittedName>
        <fullName evidence="2">Uncharacterized protein</fullName>
    </submittedName>
</protein>